<comment type="caution">
    <text evidence="2">The sequence shown here is derived from an EMBL/GenBank/DDBJ whole genome shotgun (WGS) entry which is preliminary data.</text>
</comment>
<feature type="domain" description="Abortive infection protein-like C-terminal" evidence="1">
    <location>
        <begin position="75"/>
        <end position="148"/>
    </location>
</feature>
<organism evidence="2 3">
    <name type="scientific">Shinella sedimenti</name>
    <dbReference type="NCBI Taxonomy" id="2919913"/>
    <lineage>
        <taxon>Bacteria</taxon>
        <taxon>Pseudomonadati</taxon>
        <taxon>Pseudomonadota</taxon>
        <taxon>Alphaproteobacteria</taxon>
        <taxon>Hyphomicrobiales</taxon>
        <taxon>Rhizobiaceae</taxon>
        <taxon>Shinella</taxon>
    </lineage>
</organism>
<dbReference type="RefSeq" id="WP_241600570.1">
    <property type="nucleotide sequence ID" value="NZ_JAKVIN010000003.1"/>
</dbReference>
<proteinExistence type="predicted"/>
<gene>
    <name evidence="2" type="ORF">MKI86_10095</name>
</gene>
<keyword evidence="3" id="KW-1185">Reference proteome</keyword>
<evidence type="ECO:0000259" key="1">
    <source>
        <dbReference type="Pfam" id="PF14355"/>
    </source>
</evidence>
<dbReference type="Pfam" id="PF14355">
    <property type="entry name" value="Abi_C"/>
    <property type="match status" value="1"/>
</dbReference>
<protein>
    <submittedName>
        <fullName evidence="2">Abortive infection family protein</fullName>
    </submittedName>
</protein>
<evidence type="ECO:0000313" key="2">
    <source>
        <dbReference type="EMBL" id="MCJ8149485.1"/>
    </source>
</evidence>
<reference evidence="2 3" key="1">
    <citation type="submission" date="2022-02" db="EMBL/GenBank/DDBJ databases">
        <title>Shinella B3.7 sp. nov., isolated from Sediment (Zhairuo Island).</title>
        <authorList>
            <person name="Chen G."/>
        </authorList>
    </citation>
    <scope>NUCLEOTIDE SEQUENCE [LARGE SCALE GENOMIC DNA]</scope>
    <source>
        <strain evidence="2 3">B3.7</strain>
    </source>
</reference>
<dbReference type="EMBL" id="JAKVIN010000003">
    <property type="protein sequence ID" value="MCJ8149485.1"/>
    <property type="molecule type" value="Genomic_DNA"/>
</dbReference>
<sequence>MRQAVELIVHHAGRYPEFRYYISLMKKAESYLSNQPDICIETCKSLLEGVSKSIIERLDTTAKREELDKKDVGPLIKQAARLLKKADNVIEDDFVTRCSSLAHALGTLRNERGDISHGKAVPKTASSNDRLSALCLSMTENVLSYMLDAFYSIPPEPSEHSQEIDETVEVEPDLPIVSYDDNGDFNDWLDEKYPLPEGRLIYSSALYELYYEDYVIKLEEFREGFGGEE</sequence>
<name>A0ABT0CLL8_9HYPH</name>
<evidence type="ECO:0000313" key="3">
    <source>
        <dbReference type="Proteomes" id="UP001201844"/>
    </source>
</evidence>
<accession>A0ABT0CLL8</accession>
<dbReference type="InterPro" id="IPR026001">
    <property type="entry name" value="Abi-like_C"/>
</dbReference>
<dbReference type="Proteomes" id="UP001201844">
    <property type="component" value="Unassembled WGS sequence"/>
</dbReference>